<dbReference type="SMART" id="SM00589">
    <property type="entry name" value="PRY"/>
    <property type="match status" value="1"/>
</dbReference>
<dbReference type="Gene3D" id="2.60.120.920">
    <property type="match status" value="1"/>
</dbReference>
<proteinExistence type="predicted"/>
<dbReference type="AlphaFoldDB" id="A0A9D3N803"/>
<protein>
    <recommendedName>
        <fullName evidence="1">B30.2/SPRY domain-containing protein</fullName>
    </recommendedName>
</protein>
<name>A0A9D3N803_9TELE</name>
<accession>A0A9D3N803</accession>
<dbReference type="InterPro" id="IPR001870">
    <property type="entry name" value="B30.2/SPRY"/>
</dbReference>
<evidence type="ECO:0000259" key="1">
    <source>
        <dbReference type="PROSITE" id="PS50188"/>
    </source>
</evidence>
<dbReference type="EMBL" id="JAHKSW010000024">
    <property type="protein sequence ID" value="KAG7317337.1"/>
    <property type="molecule type" value="Genomic_DNA"/>
</dbReference>
<dbReference type="InterPro" id="IPR050143">
    <property type="entry name" value="TRIM/RBCC"/>
</dbReference>
<dbReference type="SMART" id="SM00449">
    <property type="entry name" value="SPRY"/>
    <property type="match status" value="1"/>
</dbReference>
<dbReference type="InterPro" id="IPR013320">
    <property type="entry name" value="ConA-like_dom_sf"/>
</dbReference>
<dbReference type="SUPFAM" id="SSF49899">
    <property type="entry name" value="Concanavalin A-like lectins/glucanases"/>
    <property type="match status" value="1"/>
</dbReference>
<dbReference type="FunFam" id="2.60.120.920:FF:000004">
    <property type="entry name" value="Butyrophilin subfamily 1 member A1"/>
    <property type="match status" value="1"/>
</dbReference>
<dbReference type="Proteomes" id="UP000824219">
    <property type="component" value="Linkage Group LG24"/>
</dbReference>
<feature type="domain" description="B30.2/SPRY" evidence="1">
    <location>
        <begin position="157"/>
        <end position="350"/>
    </location>
</feature>
<reference evidence="2 3" key="1">
    <citation type="submission" date="2021-06" db="EMBL/GenBank/DDBJ databases">
        <title>Chromosome-level genome assembly of the red-tail catfish (Hemibagrus wyckioides).</title>
        <authorList>
            <person name="Shao F."/>
        </authorList>
    </citation>
    <scope>NUCLEOTIDE SEQUENCE [LARGE SCALE GENOMIC DNA]</scope>
    <source>
        <strain evidence="2">EC202008001</strain>
        <tissue evidence="2">Blood</tissue>
    </source>
</reference>
<dbReference type="Pfam" id="PF13765">
    <property type="entry name" value="PRY"/>
    <property type="match status" value="1"/>
</dbReference>
<evidence type="ECO:0000313" key="2">
    <source>
        <dbReference type="EMBL" id="KAG7317337.1"/>
    </source>
</evidence>
<sequence length="353" mass="40137">MHKGHECAPTDEAALDCKEKLDSALKTLKDKLDVVMKLKITSAMTLEHIQSQAQLIEHRMKHQFMKLHQFLREEEEARLSALKEEEMKKVLAVKKKDEELINRISSLSDIISLMEQEIGADDLTLLQNFRSAMERSQSSALNPAGFHGALIDEAKYLSNLKFRVWEKMQEVAPYSPVTLDPNTVHPCLRLSEDLSSVHYSSSGRPLPTNPERFCVSAEVLGSTTISSGTHAWEVDLGESDDWILGVASMSVKRDLEVPARPENGFWTLCMRDGEYKAMESPVRTLKVDKKLERVRVEVDWDAGEVCFSCPEDGKVLHKFTQAFTDRVVPYFYTQSKRPLRIVPQLVMISIKMK</sequence>
<keyword evidence="3" id="KW-1185">Reference proteome</keyword>
<evidence type="ECO:0000313" key="3">
    <source>
        <dbReference type="Proteomes" id="UP000824219"/>
    </source>
</evidence>
<dbReference type="PROSITE" id="PS50188">
    <property type="entry name" value="B302_SPRY"/>
    <property type="match status" value="1"/>
</dbReference>
<dbReference type="CDD" id="cd12893">
    <property type="entry name" value="SPRY_PRY_TRIM35"/>
    <property type="match status" value="1"/>
</dbReference>
<dbReference type="PANTHER" id="PTHR24103">
    <property type="entry name" value="E3 UBIQUITIN-PROTEIN LIGASE TRIM"/>
    <property type="match status" value="1"/>
</dbReference>
<dbReference type="InterPro" id="IPR043136">
    <property type="entry name" value="B30.2/SPRY_sf"/>
</dbReference>
<gene>
    <name evidence="2" type="ORF">KOW79_019635</name>
</gene>
<dbReference type="InterPro" id="IPR003879">
    <property type="entry name" value="Butyrophylin_SPRY"/>
</dbReference>
<dbReference type="OrthoDB" id="6105938at2759"/>
<dbReference type="InterPro" id="IPR003877">
    <property type="entry name" value="SPRY_dom"/>
</dbReference>
<dbReference type="PRINTS" id="PR01407">
    <property type="entry name" value="BUTYPHLNCDUF"/>
</dbReference>
<dbReference type="InterPro" id="IPR006574">
    <property type="entry name" value="PRY"/>
</dbReference>
<organism evidence="2 3">
    <name type="scientific">Hemibagrus wyckioides</name>
    <dbReference type="NCBI Taxonomy" id="337641"/>
    <lineage>
        <taxon>Eukaryota</taxon>
        <taxon>Metazoa</taxon>
        <taxon>Chordata</taxon>
        <taxon>Craniata</taxon>
        <taxon>Vertebrata</taxon>
        <taxon>Euteleostomi</taxon>
        <taxon>Actinopterygii</taxon>
        <taxon>Neopterygii</taxon>
        <taxon>Teleostei</taxon>
        <taxon>Ostariophysi</taxon>
        <taxon>Siluriformes</taxon>
        <taxon>Bagridae</taxon>
        <taxon>Hemibagrus</taxon>
    </lineage>
</organism>
<comment type="caution">
    <text evidence="2">The sequence shown here is derived from an EMBL/GenBank/DDBJ whole genome shotgun (WGS) entry which is preliminary data.</text>
</comment>
<dbReference type="Pfam" id="PF00622">
    <property type="entry name" value="SPRY"/>
    <property type="match status" value="1"/>
</dbReference>